<dbReference type="GO" id="GO:0009432">
    <property type="term" value="P:SOS response"/>
    <property type="evidence" value="ECO:0007669"/>
    <property type="project" value="TreeGrafter"/>
</dbReference>
<dbReference type="KEGG" id="fsr:KQR59_04070"/>
<dbReference type="AlphaFoldDB" id="A0AAJ4NQU7"/>
<accession>A0AAJ4NQU7</accession>
<proteinExistence type="predicted"/>
<organism evidence="5 6">
    <name type="scientific">Francisella salimarina</name>
    <dbReference type="NCBI Taxonomy" id="2599927"/>
    <lineage>
        <taxon>Bacteria</taxon>
        <taxon>Pseudomonadati</taxon>
        <taxon>Pseudomonadota</taxon>
        <taxon>Gammaproteobacteria</taxon>
        <taxon>Thiotrichales</taxon>
        <taxon>Francisellaceae</taxon>
        <taxon>Francisella</taxon>
    </lineage>
</organism>
<dbReference type="RefSeq" id="WP_216692708.1">
    <property type="nucleotide sequence ID" value="NZ_CP076680.1"/>
</dbReference>
<keyword evidence="2" id="KW-0235">DNA replication</keyword>
<name>A0AAJ4NQU7_9GAMM</name>
<dbReference type="Pfam" id="PF00817">
    <property type="entry name" value="IMS"/>
    <property type="match status" value="1"/>
</dbReference>
<keyword evidence="3" id="KW-0548">Nucleotidyltransferase</keyword>
<dbReference type="GO" id="GO:0006281">
    <property type="term" value="P:DNA repair"/>
    <property type="evidence" value="ECO:0007669"/>
    <property type="project" value="InterPro"/>
</dbReference>
<evidence type="ECO:0000259" key="4">
    <source>
        <dbReference type="PROSITE" id="PS50173"/>
    </source>
</evidence>
<dbReference type="InterPro" id="IPR001126">
    <property type="entry name" value="UmuC"/>
</dbReference>
<dbReference type="InterPro" id="IPR017961">
    <property type="entry name" value="DNA_pol_Y-fam_little_finger"/>
</dbReference>
<protein>
    <recommendedName>
        <fullName evidence="4">UmuC domain-containing protein</fullName>
    </recommendedName>
</protein>
<reference evidence="5 6" key="1">
    <citation type="submission" date="2021-06" db="EMBL/GenBank/DDBJ databases">
        <title>Ulceroglandular infection and bacteremia caused by Francisella salimarina in an immunocompromised patient, France.</title>
        <authorList>
            <person name="Hennebique A."/>
            <person name="Caspar Y."/>
            <person name="Maurin M."/>
            <person name="Boisset S."/>
            <person name="Pelloux I."/>
            <person name="Gallego-Hernanz M.P."/>
            <person name="Burucoa C."/>
            <person name="Cazenave-Roblot F."/>
            <person name="Plouzeau C."/>
            <person name="Rammaert B."/>
        </authorList>
    </citation>
    <scope>NUCLEOTIDE SEQUENCE [LARGE SCALE GENOMIC DNA]</scope>
    <source>
        <strain evidence="5 6">CHUGA-F75</strain>
    </source>
</reference>
<evidence type="ECO:0000313" key="6">
    <source>
        <dbReference type="Proteomes" id="UP000683421"/>
    </source>
</evidence>
<dbReference type="CDD" id="cd03586">
    <property type="entry name" value="PolY_Pol_IV_kappa"/>
    <property type="match status" value="1"/>
</dbReference>
<dbReference type="PROSITE" id="PS50173">
    <property type="entry name" value="UMUC"/>
    <property type="match status" value="1"/>
</dbReference>
<dbReference type="Proteomes" id="UP000683421">
    <property type="component" value="Chromosome"/>
</dbReference>
<dbReference type="Pfam" id="PF11799">
    <property type="entry name" value="IMS_C"/>
    <property type="match status" value="1"/>
</dbReference>
<keyword evidence="3" id="KW-0808">Transferase</keyword>
<gene>
    <name evidence="5" type="ORF">KQR59_04070</name>
</gene>
<keyword evidence="3" id="KW-0239">DNA-directed DNA polymerase</keyword>
<keyword evidence="1" id="KW-0515">Mutator protein</keyword>
<evidence type="ECO:0000256" key="1">
    <source>
        <dbReference type="ARBA" id="ARBA00022457"/>
    </source>
</evidence>
<feature type="domain" description="UmuC" evidence="4">
    <location>
        <begin position="9"/>
        <end position="189"/>
    </location>
</feature>
<evidence type="ECO:0000256" key="2">
    <source>
        <dbReference type="ARBA" id="ARBA00022705"/>
    </source>
</evidence>
<dbReference type="InterPro" id="IPR022880">
    <property type="entry name" value="DNApol_IV"/>
</dbReference>
<dbReference type="GO" id="GO:0003684">
    <property type="term" value="F:damaged DNA binding"/>
    <property type="evidence" value="ECO:0007669"/>
    <property type="project" value="InterPro"/>
</dbReference>
<dbReference type="GO" id="GO:0042276">
    <property type="term" value="P:error-prone translesion synthesis"/>
    <property type="evidence" value="ECO:0007669"/>
    <property type="project" value="TreeGrafter"/>
</dbReference>
<dbReference type="GO" id="GO:0006260">
    <property type="term" value="P:DNA replication"/>
    <property type="evidence" value="ECO:0007669"/>
    <property type="project" value="UniProtKB-KW"/>
</dbReference>
<dbReference type="GO" id="GO:0005829">
    <property type="term" value="C:cytosol"/>
    <property type="evidence" value="ECO:0007669"/>
    <property type="project" value="TreeGrafter"/>
</dbReference>
<evidence type="ECO:0000313" key="5">
    <source>
        <dbReference type="EMBL" id="QWV00067.1"/>
    </source>
</evidence>
<sequence length="411" mass="46815">MKWNSKTCIALVDMQAFFPSCEQIDFPELMNKPVAVTNGEAGTCIISSSYEARAYGIKTGMRMQEALRLCPEIIKRPSRPKRYAEISANIISALRNITPDIEVFSIDECWMNLYPILDLYKGVENIATMIRQAVYDSSGGINCSIGISEGKLTAKFVAGVNKGKTAIVSADKIKEYMAPYPLEKFCGIGDRILQYLNDRGFKTIGDLQKAPHTVLSIKYGIVGKRIHSACNGHDPVELITKESLPKSIGHSKQLPPFLRDRNIIESTLLHLTYRLTRRMRLLNIRSKSVRIYLLSKYKLIRKIYYFKQANNCNHEFIKAVKAHMQLYRGEPLLKLGIKCWEIEYNDSEQLDLFNEPYNSKHLQCDIAMDKINQRFGDNTIRPAMEYMVDKLDLVPVIAFNFNATSKSKNSL</sequence>
<dbReference type="PANTHER" id="PTHR11076:SF33">
    <property type="entry name" value="DNA POLYMERASE KAPPA"/>
    <property type="match status" value="1"/>
</dbReference>
<keyword evidence="6" id="KW-1185">Reference proteome</keyword>
<evidence type="ECO:0000256" key="3">
    <source>
        <dbReference type="ARBA" id="ARBA00022932"/>
    </source>
</evidence>
<dbReference type="PANTHER" id="PTHR11076">
    <property type="entry name" value="DNA REPAIR POLYMERASE UMUC / TRANSFERASE FAMILY MEMBER"/>
    <property type="match status" value="1"/>
</dbReference>
<dbReference type="EMBL" id="CP076680">
    <property type="protein sequence ID" value="QWV00067.1"/>
    <property type="molecule type" value="Genomic_DNA"/>
</dbReference>
<dbReference type="InterPro" id="IPR050116">
    <property type="entry name" value="DNA_polymerase-Y"/>
</dbReference>
<dbReference type="GO" id="GO:0003887">
    <property type="term" value="F:DNA-directed DNA polymerase activity"/>
    <property type="evidence" value="ECO:0007669"/>
    <property type="project" value="UniProtKB-KW"/>
</dbReference>